<accession>A0A8H6WTU8</accession>
<comment type="caution">
    <text evidence="1">The sequence shown here is derived from an EMBL/GenBank/DDBJ whole genome shotgun (WGS) entry which is preliminary data.</text>
</comment>
<organism evidence="1 2">
    <name type="scientific">Mycena venus</name>
    <dbReference type="NCBI Taxonomy" id="2733690"/>
    <lineage>
        <taxon>Eukaryota</taxon>
        <taxon>Fungi</taxon>
        <taxon>Dikarya</taxon>
        <taxon>Basidiomycota</taxon>
        <taxon>Agaricomycotina</taxon>
        <taxon>Agaricomycetes</taxon>
        <taxon>Agaricomycetidae</taxon>
        <taxon>Agaricales</taxon>
        <taxon>Marasmiineae</taxon>
        <taxon>Mycenaceae</taxon>
        <taxon>Mycena</taxon>
    </lineage>
</organism>
<name>A0A8H6WTU8_9AGAR</name>
<keyword evidence="2" id="KW-1185">Reference proteome</keyword>
<evidence type="ECO:0000313" key="2">
    <source>
        <dbReference type="Proteomes" id="UP000620124"/>
    </source>
</evidence>
<protein>
    <submittedName>
        <fullName evidence="1">Uncharacterized protein</fullName>
    </submittedName>
</protein>
<proteinExistence type="predicted"/>
<dbReference type="AlphaFoldDB" id="A0A8H6WTU8"/>
<evidence type="ECO:0000313" key="1">
    <source>
        <dbReference type="EMBL" id="KAF7328488.1"/>
    </source>
</evidence>
<gene>
    <name evidence="1" type="ORF">MVEN_02535700</name>
</gene>
<dbReference type="EMBL" id="JACAZI010000035">
    <property type="protein sequence ID" value="KAF7328488.1"/>
    <property type="molecule type" value="Genomic_DNA"/>
</dbReference>
<dbReference type="Proteomes" id="UP000620124">
    <property type="component" value="Unassembled WGS sequence"/>
</dbReference>
<reference evidence="1" key="1">
    <citation type="submission" date="2020-05" db="EMBL/GenBank/DDBJ databases">
        <title>Mycena genomes resolve the evolution of fungal bioluminescence.</title>
        <authorList>
            <person name="Tsai I.J."/>
        </authorList>
    </citation>
    <scope>NUCLEOTIDE SEQUENCE</scope>
    <source>
        <strain evidence="1">CCC161011</strain>
    </source>
</reference>
<sequence>MATSLALIPWDPEANKVVARIDENSRPDGGRWTLVLHALLHPSPGRTLDRVYTSLGKVVEKQANKAAYAFGLGPHVVAQKIKSYFGNGEERVQRLDLLRSTVPPQLEKKCFKLMKYTQPIESAETQCQAFKDVVHLVTLFPGLRVIFLCDKFLGGKTSADAISGLYNRDFVAVNAEWEFWRTLTTTCLSYSDIAVMVEGRRICELTVCDEGLGLVERLLIGRNSADTFQYSSAICVRYLGGVLALPGFWQDTGKIHSYVANRLCCEMVRLLKDIEVDVQTLGPIDESEPPFDYEGVDLLSTLILNGLLNWFSKLDKDDWGLQVWYESFKEFIQLLRRPRAAELLPGSSACATSSFEHILPTVHRDEDLNVLVNR</sequence>
<dbReference type="OrthoDB" id="3066495at2759"/>